<dbReference type="InterPro" id="IPR008136">
    <property type="entry name" value="CinA_C"/>
</dbReference>
<dbReference type="Proteomes" id="UP000435036">
    <property type="component" value="Unassembled WGS sequence"/>
</dbReference>
<dbReference type="Pfam" id="PF00994">
    <property type="entry name" value="MoCF_biosynth"/>
    <property type="match status" value="1"/>
</dbReference>
<dbReference type="HAMAP" id="MF_00226_B">
    <property type="entry name" value="CinA_B"/>
    <property type="match status" value="1"/>
</dbReference>
<dbReference type="Gene3D" id="3.90.950.20">
    <property type="entry name" value="CinA-like"/>
    <property type="match status" value="1"/>
</dbReference>
<dbReference type="Gene3D" id="3.40.980.10">
    <property type="entry name" value="MoaB/Mog-like domain"/>
    <property type="match status" value="1"/>
</dbReference>
<evidence type="ECO:0000313" key="3">
    <source>
        <dbReference type="EMBL" id="MVZ64106.1"/>
    </source>
</evidence>
<comment type="caution">
    <text evidence="3">The sequence shown here is derived from an EMBL/GenBank/DDBJ whole genome shotgun (WGS) entry which is preliminary data.</text>
</comment>
<dbReference type="InterPro" id="IPR050101">
    <property type="entry name" value="CinA"/>
</dbReference>
<dbReference type="Pfam" id="PF02464">
    <property type="entry name" value="CinA"/>
    <property type="match status" value="1"/>
</dbReference>
<dbReference type="OrthoDB" id="9801454at2"/>
<dbReference type="InterPro" id="IPR001453">
    <property type="entry name" value="MoaB/Mog_dom"/>
</dbReference>
<dbReference type="SMART" id="SM00852">
    <property type="entry name" value="MoCF_biosynth"/>
    <property type="match status" value="1"/>
</dbReference>
<dbReference type="SUPFAM" id="SSF142433">
    <property type="entry name" value="CinA-like"/>
    <property type="match status" value="1"/>
</dbReference>
<dbReference type="CDD" id="cd00885">
    <property type="entry name" value="cinA"/>
    <property type="match status" value="1"/>
</dbReference>
<dbReference type="EMBL" id="WSQA01000021">
    <property type="protein sequence ID" value="MVZ64106.1"/>
    <property type="molecule type" value="Genomic_DNA"/>
</dbReference>
<dbReference type="PANTHER" id="PTHR13939">
    <property type="entry name" value="NICOTINAMIDE-NUCLEOTIDE AMIDOHYDROLASE PNCC"/>
    <property type="match status" value="1"/>
</dbReference>
<dbReference type="InterPro" id="IPR036425">
    <property type="entry name" value="MoaB/Mog-like_dom_sf"/>
</dbReference>
<dbReference type="NCBIfam" id="NF001813">
    <property type="entry name" value="PRK00549.1"/>
    <property type="match status" value="1"/>
</dbReference>
<organism evidence="3 4">
    <name type="scientific">Sphingobacterium humi</name>
    <dbReference type="NCBI Taxonomy" id="1796905"/>
    <lineage>
        <taxon>Bacteria</taxon>
        <taxon>Pseudomonadati</taxon>
        <taxon>Bacteroidota</taxon>
        <taxon>Sphingobacteriia</taxon>
        <taxon>Sphingobacteriales</taxon>
        <taxon>Sphingobacteriaceae</taxon>
        <taxon>Sphingobacterium</taxon>
    </lineage>
</organism>
<evidence type="ECO:0000313" key="4">
    <source>
        <dbReference type="Proteomes" id="UP000435036"/>
    </source>
</evidence>
<comment type="similarity">
    <text evidence="1">Belongs to the CinA family.</text>
</comment>
<name>A0A6N8L408_9SPHI</name>
<sequence>MKAEIITIGDEILLGQIVDSNSAWIAQALLPLQIQIEQITSISDRQEHILEALQTAAQRADLIICTGGLGPTKDDVTKHTAAAYFQTSLVRNEEVLEHVRGIFAKFNRTMPDINMGQADVLANGEVLFNDWGTAPGMWVAHEGKIYVFLPGVPFEMKNLMSHRVIPKLKAYPSLAKIAIRYILTVGIGESHLAEQIADIENAFPAHLHLAYLPKIGMVRLRVSASGTDLAHLEEEVEQHTQQLIERIGPAVVAREDLSFEEVIIRAFSEDQVTLATAESCTGGNIARLITEIAGASQMFQGAVVAYANSAKMQVLGVAEETLVNHGAVSEETVIQMAQGAQQVLGATYAIATSGIAGPGGGSPEKPVGTVWVAIAGKNETITKRFQFHQDRLINIERTSTQALLMLWNLFQKEKGF</sequence>
<dbReference type="NCBIfam" id="TIGR00177">
    <property type="entry name" value="molyb_syn"/>
    <property type="match status" value="1"/>
</dbReference>
<keyword evidence="4" id="KW-1185">Reference proteome</keyword>
<proteinExistence type="inferred from homology"/>
<dbReference type="AlphaFoldDB" id="A0A6N8L408"/>
<dbReference type="InterPro" id="IPR036653">
    <property type="entry name" value="CinA-like_C"/>
</dbReference>
<evidence type="ECO:0000259" key="2">
    <source>
        <dbReference type="SMART" id="SM00852"/>
    </source>
</evidence>
<dbReference type="RefSeq" id="WP_160370824.1">
    <property type="nucleotide sequence ID" value="NZ_WSQA01000021.1"/>
</dbReference>
<dbReference type="PIRSF" id="PIRSF006728">
    <property type="entry name" value="CinA"/>
    <property type="match status" value="1"/>
</dbReference>
<dbReference type="NCBIfam" id="TIGR00200">
    <property type="entry name" value="cinA_nterm"/>
    <property type="match status" value="1"/>
</dbReference>
<accession>A0A6N8L408</accession>
<evidence type="ECO:0000256" key="1">
    <source>
        <dbReference type="HAMAP-Rule" id="MF_00226"/>
    </source>
</evidence>
<reference evidence="3 4" key="1">
    <citation type="submission" date="2019-12" db="EMBL/GenBank/DDBJ databases">
        <authorList>
            <person name="Dong K."/>
        </authorList>
    </citation>
    <scope>NUCLEOTIDE SEQUENCE [LARGE SCALE GENOMIC DNA]</scope>
    <source>
        <strain evidence="3 4">JCM 31225</strain>
    </source>
</reference>
<dbReference type="Pfam" id="PF18146">
    <property type="entry name" value="CinA_KH"/>
    <property type="match status" value="1"/>
</dbReference>
<feature type="domain" description="MoaB/Mog" evidence="2">
    <location>
        <begin position="4"/>
        <end position="171"/>
    </location>
</feature>
<dbReference type="SUPFAM" id="SSF53218">
    <property type="entry name" value="Molybdenum cofactor biosynthesis proteins"/>
    <property type="match status" value="1"/>
</dbReference>
<dbReference type="NCBIfam" id="TIGR00199">
    <property type="entry name" value="PncC_domain"/>
    <property type="match status" value="1"/>
</dbReference>
<dbReference type="InterPro" id="IPR008135">
    <property type="entry name" value="Competence-induced_CinA"/>
</dbReference>
<dbReference type="InterPro" id="IPR041424">
    <property type="entry name" value="CinA_KH"/>
</dbReference>
<dbReference type="PANTHER" id="PTHR13939:SF0">
    <property type="entry name" value="NMN AMIDOHYDROLASE-LIKE PROTEIN YFAY"/>
    <property type="match status" value="1"/>
</dbReference>
<protein>
    <recommendedName>
        <fullName evidence="1">CinA-like protein</fullName>
    </recommendedName>
</protein>
<gene>
    <name evidence="3" type="ORF">GQF63_18945</name>
</gene>